<evidence type="ECO:0000313" key="1">
    <source>
        <dbReference type="EMBL" id="RDY08777.1"/>
    </source>
</evidence>
<comment type="caution">
    <text evidence="1">The sequence shown here is derived from an EMBL/GenBank/DDBJ whole genome shotgun (WGS) entry which is preliminary data.</text>
</comment>
<accession>A0A371I153</accession>
<evidence type="ECO:0000313" key="2">
    <source>
        <dbReference type="Proteomes" id="UP000257109"/>
    </source>
</evidence>
<reference evidence="1" key="1">
    <citation type="submission" date="2018-05" db="EMBL/GenBank/DDBJ databases">
        <title>Draft genome of Mucuna pruriens seed.</title>
        <authorList>
            <person name="Nnadi N.E."/>
            <person name="Vos R."/>
            <person name="Hasami M.H."/>
            <person name="Devisetty U.K."/>
            <person name="Aguiy J.C."/>
        </authorList>
    </citation>
    <scope>NUCLEOTIDE SEQUENCE [LARGE SCALE GENOMIC DNA]</scope>
    <source>
        <strain evidence="1">JCA_2017</strain>
    </source>
</reference>
<protein>
    <submittedName>
        <fullName evidence="1">Uncharacterized protein</fullName>
    </submittedName>
</protein>
<dbReference type="Proteomes" id="UP000257109">
    <property type="component" value="Unassembled WGS sequence"/>
</dbReference>
<feature type="non-terminal residue" evidence="1">
    <location>
        <position position="1"/>
    </location>
</feature>
<organism evidence="1 2">
    <name type="scientific">Mucuna pruriens</name>
    <name type="common">Velvet bean</name>
    <name type="synonym">Dolichos pruriens</name>
    <dbReference type="NCBI Taxonomy" id="157652"/>
    <lineage>
        <taxon>Eukaryota</taxon>
        <taxon>Viridiplantae</taxon>
        <taxon>Streptophyta</taxon>
        <taxon>Embryophyta</taxon>
        <taxon>Tracheophyta</taxon>
        <taxon>Spermatophyta</taxon>
        <taxon>Magnoliopsida</taxon>
        <taxon>eudicotyledons</taxon>
        <taxon>Gunneridae</taxon>
        <taxon>Pentapetalae</taxon>
        <taxon>rosids</taxon>
        <taxon>fabids</taxon>
        <taxon>Fabales</taxon>
        <taxon>Fabaceae</taxon>
        <taxon>Papilionoideae</taxon>
        <taxon>50 kb inversion clade</taxon>
        <taxon>NPAAA clade</taxon>
        <taxon>indigoferoid/millettioid clade</taxon>
        <taxon>Phaseoleae</taxon>
        <taxon>Mucuna</taxon>
    </lineage>
</organism>
<sequence length="150" mass="16156">MVNKIGVASNLRLENQLSKLTSLVRQLAVGQHQPNMAAKVCGICTSVEHPTNLCPTLQETESDQPENVGAIDNHFNQDRSRALCSPKIRTYTECTSRISSLPTVESIISSTAFPTTAAAENATARQFSIYGGPDEATCNKQFGVSAICKL</sequence>
<gene>
    <name evidence="1" type="ORF">CR513_06956</name>
</gene>
<keyword evidence="2" id="KW-1185">Reference proteome</keyword>
<dbReference type="AlphaFoldDB" id="A0A371I153"/>
<name>A0A371I153_MUCPR</name>
<proteinExistence type="predicted"/>
<dbReference type="EMBL" id="QJKJ01001211">
    <property type="protein sequence ID" value="RDY08777.1"/>
    <property type="molecule type" value="Genomic_DNA"/>
</dbReference>